<evidence type="ECO:0000313" key="3">
    <source>
        <dbReference type="Proteomes" id="UP000070700"/>
    </source>
</evidence>
<name>A0A194WXV1_MOLSC</name>
<keyword evidence="1" id="KW-1133">Transmembrane helix</keyword>
<feature type="transmembrane region" description="Helical" evidence="1">
    <location>
        <begin position="117"/>
        <end position="135"/>
    </location>
</feature>
<evidence type="ECO:0000313" key="2">
    <source>
        <dbReference type="EMBL" id="KUJ12422.1"/>
    </source>
</evidence>
<dbReference type="OrthoDB" id="196103at2759"/>
<dbReference type="RefSeq" id="XP_018066777.1">
    <property type="nucleotide sequence ID" value="XM_018213359.1"/>
</dbReference>
<keyword evidence="1" id="KW-0812">Transmembrane</keyword>
<dbReference type="AlphaFoldDB" id="A0A194WXV1"/>
<evidence type="ECO:0000256" key="1">
    <source>
        <dbReference type="SAM" id="Phobius"/>
    </source>
</evidence>
<dbReference type="KEGG" id="psco:LY89DRAFT_673403"/>
<keyword evidence="1" id="KW-0472">Membrane</keyword>
<dbReference type="GeneID" id="28823085"/>
<dbReference type="InParanoid" id="A0A194WXV1"/>
<proteinExistence type="predicted"/>
<dbReference type="Proteomes" id="UP000070700">
    <property type="component" value="Unassembled WGS sequence"/>
</dbReference>
<sequence>MEGRHISVIKQLYGLYWLDVWKISLQLWSEVKGMYHVLQQNLWIITLFPFFAASNWFYMYQTNDFNVPNFASRTRSFNWHWSMFFNMVGVWTMGTFLDFPFKSKHVGRATRAKTGIVYVLVVTLAMWGGGWVFVKDAVRGVSPDPLIGVPESARYFPYLAIYIFYAFYDGCFQAYAY</sequence>
<feature type="transmembrane region" description="Helical" evidence="1">
    <location>
        <begin position="155"/>
        <end position="176"/>
    </location>
</feature>
<reference evidence="2 3" key="1">
    <citation type="submission" date="2015-10" db="EMBL/GenBank/DDBJ databases">
        <title>Full genome of DAOMC 229536 Phialocephala scopiformis, a fungal endophyte of spruce producing the potent anti-insectan compound rugulosin.</title>
        <authorList>
            <consortium name="DOE Joint Genome Institute"/>
            <person name="Walker A.K."/>
            <person name="Frasz S.L."/>
            <person name="Seifert K.A."/>
            <person name="Miller J.D."/>
            <person name="Mondo S.J."/>
            <person name="Labutti K."/>
            <person name="Lipzen A."/>
            <person name="Dockter R."/>
            <person name="Kennedy M."/>
            <person name="Grigoriev I.V."/>
            <person name="Spatafora J.W."/>
        </authorList>
    </citation>
    <scope>NUCLEOTIDE SEQUENCE [LARGE SCALE GENOMIC DNA]</scope>
    <source>
        <strain evidence="2 3">CBS 120377</strain>
    </source>
</reference>
<feature type="transmembrane region" description="Helical" evidence="1">
    <location>
        <begin position="42"/>
        <end position="59"/>
    </location>
</feature>
<protein>
    <submittedName>
        <fullName evidence="2">Uncharacterized protein</fullName>
    </submittedName>
</protein>
<gene>
    <name evidence="2" type="ORF">LY89DRAFT_673403</name>
</gene>
<feature type="transmembrane region" description="Helical" evidence="1">
    <location>
        <begin position="79"/>
        <end position="97"/>
    </location>
</feature>
<keyword evidence="3" id="KW-1185">Reference proteome</keyword>
<organism evidence="2 3">
    <name type="scientific">Mollisia scopiformis</name>
    <name type="common">Conifer needle endophyte fungus</name>
    <name type="synonym">Phialocephala scopiformis</name>
    <dbReference type="NCBI Taxonomy" id="149040"/>
    <lineage>
        <taxon>Eukaryota</taxon>
        <taxon>Fungi</taxon>
        <taxon>Dikarya</taxon>
        <taxon>Ascomycota</taxon>
        <taxon>Pezizomycotina</taxon>
        <taxon>Leotiomycetes</taxon>
        <taxon>Helotiales</taxon>
        <taxon>Mollisiaceae</taxon>
        <taxon>Mollisia</taxon>
    </lineage>
</organism>
<dbReference type="EMBL" id="KQ947424">
    <property type="protein sequence ID" value="KUJ12422.1"/>
    <property type="molecule type" value="Genomic_DNA"/>
</dbReference>
<accession>A0A194WXV1</accession>